<organism evidence="15 16">
    <name type="scientific">Paraburkholderia dinghuensis</name>
    <dbReference type="NCBI Taxonomy" id="2305225"/>
    <lineage>
        <taxon>Bacteria</taxon>
        <taxon>Pseudomonadati</taxon>
        <taxon>Pseudomonadota</taxon>
        <taxon>Betaproteobacteria</taxon>
        <taxon>Burkholderiales</taxon>
        <taxon>Burkholderiaceae</taxon>
        <taxon>Paraburkholderia</taxon>
    </lineage>
</organism>
<feature type="transmembrane region" description="Helical" evidence="13">
    <location>
        <begin position="14"/>
        <end position="34"/>
    </location>
</feature>
<dbReference type="InterPro" id="IPR011577">
    <property type="entry name" value="Cyt_b561_bac/Ni-Hgenase"/>
</dbReference>
<dbReference type="GO" id="GO:0009055">
    <property type="term" value="F:electron transfer activity"/>
    <property type="evidence" value="ECO:0007669"/>
    <property type="project" value="InterPro"/>
</dbReference>
<dbReference type="Proteomes" id="UP000272778">
    <property type="component" value="Unassembled WGS sequence"/>
</dbReference>
<evidence type="ECO:0000256" key="1">
    <source>
        <dbReference type="ARBA" id="ARBA00001970"/>
    </source>
</evidence>
<sequence length="186" mass="20381">MKQPQRHFSAIARLLHWSMAVLIIAILFVGVGMVSTVSRPHTMLLAVHRPLGIALLVLVIVRALVRLVRGAPPLPRDLPTWQRVAAHASHLALYGLMMAMPLIGWSMLSAGGYPVVMFGSVHLPPIVPHNVALYAWLRAAHTWFALALFSIVLLHLSAALFHALIRRDGVLASILRGEARAQTTRA</sequence>
<keyword evidence="9 13" id="KW-1133">Transmembrane helix</keyword>
<proteinExistence type="inferred from homology"/>
<accession>A0A3N6MS24</accession>
<dbReference type="GO" id="GO:0005886">
    <property type="term" value="C:plasma membrane"/>
    <property type="evidence" value="ECO:0007669"/>
    <property type="project" value="UniProtKB-SubCell"/>
</dbReference>
<dbReference type="OrthoDB" id="8536275at2"/>
<keyword evidence="10" id="KW-0408">Iron</keyword>
<comment type="similarity">
    <text evidence="12">Belongs to the cytochrome b561 family.</text>
</comment>
<comment type="subcellular location">
    <subcellularLocation>
        <location evidence="2">Cell membrane</location>
        <topology evidence="2">Multi-pass membrane protein</topology>
    </subcellularLocation>
</comment>
<evidence type="ECO:0000256" key="10">
    <source>
        <dbReference type="ARBA" id="ARBA00023004"/>
    </source>
</evidence>
<evidence type="ECO:0000256" key="3">
    <source>
        <dbReference type="ARBA" id="ARBA00022448"/>
    </source>
</evidence>
<evidence type="ECO:0000256" key="7">
    <source>
        <dbReference type="ARBA" id="ARBA00022723"/>
    </source>
</evidence>
<keyword evidence="3" id="KW-0813">Transport</keyword>
<evidence type="ECO:0000256" key="5">
    <source>
        <dbReference type="ARBA" id="ARBA00022617"/>
    </source>
</evidence>
<evidence type="ECO:0000259" key="14">
    <source>
        <dbReference type="Pfam" id="PF01292"/>
    </source>
</evidence>
<feature type="transmembrane region" description="Helical" evidence="13">
    <location>
        <begin position="85"/>
        <end position="108"/>
    </location>
</feature>
<dbReference type="InterPro" id="IPR016174">
    <property type="entry name" value="Di-haem_cyt_TM"/>
</dbReference>
<dbReference type="Pfam" id="PF01292">
    <property type="entry name" value="Ni_hydr_CYTB"/>
    <property type="match status" value="1"/>
</dbReference>
<evidence type="ECO:0000313" key="16">
    <source>
        <dbReference type="Proteomes" id="UP000272778"/>
    </source>
</evidence>
<evidence type="ECO:0000256" key="8">
    <source>
        <dbReference type="ARBA" id="ARBA00022982"/>
    </source>
</evidence>
<dbReference type="InterPro" id="IPR052168">
    <property type="entry name" value="Cytochrome_b561_oxidase"/>
</dbReference>
<dbReference type="PANTHER" id="PTHR30529">
    <property type="entry name" value="CYTOCHROME B561"/>
    <property type="match status" value="1"/>
</dbReference>
<comment type="cofactor">
    <cofactor evidence="1">
        <name>heme b</name>
        <dbReference type="ChEBI" id="CHEBI:60344"/>
    </cofactor>
</comment>
<protein>
    <submittedName>
        <fullName evidence="15">Cytochrome b</fullName>
    </submittedName>
</protein>
<evidence type="ECO:0000256" key="2">
    <source>
        <dbReference type="ARBA" id="ARBA00004651"/>
    </source>
</evidence>
<dbReference type="SUPFAM" id="SSF81342">
    <property type="entry name" value="Transmembrane di-heme cytochromes"/>
    <property type="match status" value="1"/>
</dbReference>
<name>A0A3N6MS24_9BURK</name>
<dbReference type="PANTHER" id="PTHR30529:SF6">
    <property type="entry name" value="BLL0291 PROTEIN"/>
    <property type="match status" value="1"/>
</dbReference>
<dbReference type="GO" id="GO:0046872">
    <property type="term" value="F:metal ion binding"/>
    <property type="evidence" value="ECO:0007669"/>
    <property type="project" value="UniProtKB-KW"/>
</dbReference>
<evidence type="ECO:0000256" key="4">
    <source>
        <dbReference type="ARBA" id="ARBA00022475"/>
    </source>
</evidence>
<feature type="transmembrane region" description="Helical" evidence="13">
    <location>
        <begin position="143"/>
        <end position="165"/>
    </location>
</feature>
<keyword evidence="16" id="KW-1185">Reference proteome</keyword>
<dbReference type="RefSeq" id="WP_124151255.1">
    <property type="nucleotide sequence ID" value="NZ_RQIS01000007.1"/>
</dbReference>
<reference evidence="15 16" key="1">
    <citation type="submission" date="2018-11" db="EMBL/GenBank/DDBJ databases">
        <title>Paraburkholderia sp. DHOA04, isolated from soil.</title>
        <authorList>
            <person name="Gao Z.-H."/>
            <person name="Qiu L.-H."/>
            <person name="Fu J.-C."/>
        </authorList>
    </citation>
    <scope>NUCLEOTIDE SEQUENCE [LARGE SCALE GENOMIC DNA]</scope>
    <source>
        <strain evidence="15 16">DHOA04</strain>
    </source>
</reference>
<dbReference type="AlphaFoldDB" id="A0A3N6MS24"/>
<keyword evidence="11 13" id="KW-0472">Membrane</keyword>
<feature type="transmembrane region" description="Helical" evidence="13">
    <location>
        <begin position="46"/>
        <end position="65"/>
    </location>
</feature>
<evidence type="ECO:0000313" key="15">
    <source>
        <dbReference type="EMBL" id="RQH06578.1"/>
    </source>
</evidence>
<keyword evidence="7" id="KW-0479">Metal-binding</keyword>
<gene>
    <name evidence="15" type="ORF">D1Y85_11930</name>
</gene>
<keyword evidence="8" id="KW-0249">Electron transport</keyword>
<evidence type="ECO:0000256" key="6">
    <source>
        <dbReference type="ARBA" id="ARBA00022692"/>
    </source>
</evidence>
<comment type="caution">
    <text evidence="15">The sequence shown here is derived from an EMBL/GenBank/DDBJ whole genome shotgun (WGS) entry which is preliminary data.</text>
</comment>
<evidence type="ECO:0000256" key="11">
    <source>
        <dbReference type="ARBA" id="ARBA00023136"/>
    </source>
</evidence>
<evidence type="ECO:0000256" key="9">
    <source>
        <dbReference type="ARBA" id="ARBA00022989"/>
    </source>
</evidence>
<feature type="domain" description="Cytochrome b561 bacterial/Ni-hydrogenase" evidence="14">
    <location>
        <begin position="7"/>
        <end position="177"/>
    </location>
</feature>
<keyword evidence="4" id="KW-1003">Cell membrane</keyword>
<evidence type="ECO:0000256" key="13">
    <source>
        <dbReference type="SAM" id="Phobius"/>
    </source>
</evidence>
<evidence type="ECO:0000256" key="12">
    <source>
        <dbReference type="ARBA" id="ARBA00037975"/>
    </source>
</evidence>
<dbReference type="GO" id="GO:0020037">
    <property type="term" value="F:heme binding"/>
    <property type="evidence" value="ECO:0007669"/>
    <property type="project" value="TreeGrafter"/>
</dbReference>
<dbReference type="Gene3D" id="1.20.950.20">
    <property type="entry name" value="Transmembrane di-heme cytochromes, Chain C"/>
    <property type="match status" value="1"/>
</dbReference>
<keyword evidence="6 13" id="KW-0812">Transmembrane</keyword>
<dbReference type="EMBL" id="RQIS01000007">
    <property type="protein sequence ID" value="RQH06578.1"/>
    <property type="molecule type" value="Genomic_DNA"/>
</dbReference>
<dbReference type="GO" id="GO:0022904">
    <property type="term" value="P:respiratory electron transport chain"/>
    <property type="evidence" value="ECO:0007669"/>
    <property type="project" value="InterPro"/>
</dbReference>
<keyword evidence="5" id="KW-0349">Heme</keyword>